<proteinExistence type="predicted"/>
<reference evidence="2 3" key="1">
    <citation type="submission" date="2024-09" db="EMBL/GenBank/DDBJ databases">
        <authorList>
            <person name="Sun Q."/>
            <person name="Mori K."/>
        </authorList>
    </citation>
    <scope>NUCLEOTIDE SEQUENCE [LARGE SCALE GENOMIC DNA]</scope>
    <source>
        <strain evidence="2 3">TBRC 1432</strain>
    </source>
</reference>
<gene>
    <name evidence="2" type="ORF">ACFFH7_05855</name>
</gene>
<evidence type="ECO:0000256" key="1">
    <source>
        <dbReference type="SAM" id="MobiDB-lite"/>
    </source>
</evidence>
<evidence type="ECO:0000313" key="3">
    <source>
        <dbReference type="Proteomes" id="UP001589810"/>
    </source>
</evidence>
<evidence type="ECO:0000313" key="2">
    <source>
        <dbReference type="EMBL" id="MFC0540995.1"/>
    </source>
</evidence>
<accession>A0ABV6ML21</accession>
<feature type="region of interest" description="Disordered" evidence="1">
    <location>
        <begin position="204"/>
        <end position="253"/>
    </location>
</feature>
<sequence>MESIVPEIRTLLGVDVIDSARTAPHLRPQVPAVLETLLSAGMAAVGISRDEAVDAQYTGDGWLYAFPIGLLGRVVDLGQALDGIVAEHNKWNKLELRLRLAVDAGPLPDTQGFHAANIARARLLEAPAFKLLARECMAARPDGSMSTAMIMSDTAYRTTFDGAYAKVARATDFASLAVTNKEFTARAWVAVPGFDARTLAEMAEQDGTAASAPVEESEPTRRGRVKNTIKSNSGHAVQADSITGGITFGRGPH</sequence>
<name>A0ABV6ML21_9PSEU</name>
<dbReference type="Proteomes" id="UP001589810">
    <property type="component" value="Unassembled WGS sequence"/>
</dbReference>
<dbReference type="EMBL" id="JBHLUD010000001">
    <property type="protein sequence ID" value="MFC0540995.1"/>
    <property type="molecule type" value="Genomic_DNA"/>
</dbReference>
<protein>
    <submittedName>
        <fullName evidence="2">Uncharacterized protein</fullName>
    </submittedName>
</protein>
<dbReference type="RefSeq" id="WP_273939827.1">
    <property type="nucleotide sequence ID" value="NZ_CP097263.1"/>
</dbReference>
<keyword evidence="3" id="KW-1185">Reference proteome</keyword>
<comment type="caution">
    <text evidence="2">The sequence shown here is derived from an EMBL/GenBank/DDBJ whole genome shotgun (WGS) entry which is preliminary data.</text>
</comment>
<organism evidence="2 3">
    <name type="scientific">Kutzneria chonburiensis</name>
    <dbReference type="NCBI Taxonomy" id="1483604"/>
    <lineage>
        <taxon>Bacteria</taxon>
        <taxon>Bacillati</taxon>
        <taxon>Actinomycetota</taxon>
        <taxon>Actinomycetes</taxon>
        <taxon>Pseudonocardiales</taxon>
        <taxon>Pseudonocardiaceae</taxon>
        <taxon>Kutzneria</taxon>
    </lineage>
</organism>